<name>A0A350H9A8_UNCW3</name>
<evidence type="ECO:0000256" key="3">
    <source>
        <dbReference type="ARBA" id="ARBA00022741"/>
    </source>
</evidence>
<dbReference type="PANTHER" id="PTHR21060:SF15">
    <property type="entry name" value="ACETATE KINASE-RELATED"/>
    <property type="match status" value="1"/>
</dbReference>
<gene>
    <name evidence="6" type="ORF">DCW38_02970</name>
</gene>
<reference evidence="6 7" key="1">
    <citation type="journal article" date="2018" name="Nat. Biotechnol.">
        <title>A standardized bacterial taxonomy based on genome phylogeny substantially revises the tree of life.</title>
        <authorList>
            <person name="Parks D.H."/>
            <person name="Chuvochina M."/>
            <person name="Waite D.W."/>
            <person name="Rinke C."/>
            <person name="Skarshewski A."/>
            <person name="Chaumeil P.A."/>
            <person name="Hugenholtz P."/>
        </authorList>
    </citation>
    <scope>NUCLEOTIDE SEQUENCE [LARGE SCALE GENOMIC DNA]</scope>
    <source>
        <strain evidence="6">UBA9956</strain>
    </source>
</reference>
<dbReference type="Gene3D" id="3.30.420.40">
    <property type="match status" value="1"/>
</dbReference>
<dbReference type="GO" id="GO:0008776">
    <property type="term" value="F:acetate kinase activity"/>
    <property type="evidence" value="ECO:0007669"/>
    <property type="project" value="TreeGrafter"/>
</dbReference>
<sequence length="144" mass="15992">MKILVLNSGSSSLKYQVIDTSKGEALMRGIVDRIGMANSLLKQKRFDNDVVEVEDDIISHSVAIEKVLDLIIDKQHGVLMKINEIDAVGHRVVHGGEKFSRSVLINDKVIRAIEEYSEIAPLHNPYNLRGINAAIRALPKVPQV</sequence>
<feature type="non-terminal residue" evidence="6">
    <location>
        <position position="144"/>
    </location>
</feature>
<dbReference type="GO" id="GO:0005524">
    <property type="term" value="F:ATP binding"/>
    <property type="evidence" value="ECO:0007669"/>
    <property type="project" value="UniProtKB-KW"/>
</dbReference>
<protein>
    <submittedName>
        <fullName evidence="6">Acetate kinase</fullName>
    </submittedName>
</protein>
<comment type="caution">
    <text evidence="6">The sequence shown here is derived from an EMBL/GenBank/DDBJ whole genome shotgun (WGS) entry which is preliminary data.</text>
</comment>
<evidence type="ECO:0000256" key="4">
    <source>
        <dbReference type="ARBA" id="ARBA00022777"/>
    </source>
</evidence>
<evidence type="ECO:0000313" key="6">
    <source>
        <dbReference type="EMBL" id="HAV92124.1"/>
    </source>
</evidence>
<dbReference type="PANTHER" id="PTHR21060">
    <property type="entry name" value="ACETATE KINASE"/>
    <property type="match status" value="1"/>
</dbReference>
<dbReference type="AlphaFoldDB" id="A0A350H9A8"/>
<evidence type="ECO:0000256" key="1">
    <source>
        <dbReference type="ARBA" id="ARBA00008748"/>
    </source>
</evidence>
<keyword evidence="4 6" id="KW-0418">Kinase</keyword>
<comment type="similarity">
    <text evidence="1">Belongs to the acetokinase family.</text>
</comment>
<keyword evidence="5" id="KW-0067">ATP-binding</keyword>
<dbReference type="SUPFAM" id="SSF53067">
    <property type="entry name" value="Actin-like ATPase domain"/>
    <property type="match status" value="1"/>
</dbReference>
<keyword evidence="2" id="KW-0808">Transferase</keyword>
<evidence type="ECO:0000256" key="2">
    <source>
        <dbReference type="ARBA" id="ARBA00022679"/>
    </source>
</evidence>
<dbReference type="GO" id="GO:0006083">
    <property type="term" value="P:acetate metabolic process"/>
    <property type="evidence" value="ECO:0007669"/>
    <property type="project" value="TreeGrafter"/>
</dbReference>
<dbReference type="InterPro" id="IPR000890">
    <property type="entry name" value="Aliphatic_acid_kin_short-chain"/>
</dbReference>
<evidence type="ECO:0000256" key="5">
    <source>
        <dbReference type="ARBA" id="ARBA00022840"/>
    </source>
</evidence>
<dbReference type="InterPro" id="IPR043129">
    <property type="entry name" value="ATPase_NBD"/>
</dbReference>
<accession>A0A350H9A8</accession>
<keyword evidence="3" id="KW-0547">Nucleotide-binding</keyword>
<evidence type="ECO:0000313" key="7">
    <source>
        <dbReference type="Proteomes" id="UP000264062"/>
    </source>
</evidence>
<dbReference type="PROSITE" id="PS01075">
    <property type="entry name" value="ACETATE_KINASE_1"/>
    <property type="match status" value="1"/>
</dbReference>
<organism evidence="6 7">
    <name type="scientific">candidate division WOR-3 bacterium</name>
    <dbReference type="NCBI Taxonomy" id="2052148"/>
    <lineage>
        <taxon>Bacteria</taxon>
        <taxon>Bacteria division WOR-3</taxon>
    </lineage>
</organism>
<dbReference type="EMBL" id="DMZY01000089">
    <property type="protein sequence ID" value="HAV92124.1"/>
    <property type="molecule type" value="Genomic_DNA"/>
</dbReference>
<proteinExistence type="inferred from homology"/>
<dbReference type="InterPro" id="IPR023865">
    <property type="entry name" value="Aliphatic_acid_kinase_CS"/>
</dbReference>
<dbReference type="Pfam" id="PF00871">
    <property type="entry name" value="Acetate_kinase"/>
    <property type="match status" value="1"/>
</dbReference>
<dbReference type="Proteomes" id="UP000264062">
    <property type="component" value="Unassembled WGS sequence"/>
</dbReference>